<evidence type="ECO:0000256" key="3">
    <source>
        <dbReference type="ARBA" id="ARBA00022737"/>
    </source>
</evidence>
<keyword evidence="5" id="KW-0862">Zinc</keyword>
<evidence type="ECO:0000256" key="11">
    <source>
        <dbReference type="SAM" id="MobiDB-lite"/>
    </source>
</evidence>
<keyword evidence="9" id="KW-0539">Nucleus</keyword>
<dbReference type="FunFam" id="3.30.160.60:FF:001498">
    <property type="entry name" value="Zinc finger protein 404"/>
    <property type="match status" value="1"/>
</dbReference>
<dbReference type="SMART" id="SM00355">
    <property type="entry name" value="ZnF_C2H2"/>
    <property type="match status" value="3"/>
</dbReference>
<dbReference type="OMA" id="ADEEGCW"/>
<evidence type="ECO:0000256" key="10">
    <source>
        <dbReference type="PROSITE-ProRule" id="PRU00042"/>
    </source>
</evidence>
<dbReference type="InterPro" id="IPR013087">
    <property type="entry name" value="Znf_C2H2_type"/>
</dbReference>
<feature type="domain" description="C2H2-type" evidence="12">
    <location>
        <begin position="246"/>
        <end position="273"/>
    </location>
</feature>
<keyword evidence="7" id="KW-0238">DNA-binding</keyword>
<proteinExistence type="predicted"/>
<reference evidence="13" key="2">
    <citation type="submission" date="2025-09" db="UniProtKB">
        <authorList>
            <consortium name="Ensembl"/>
        </authorList>
    </citation>
    <scope>IDENTIFICATION</scope>
</reference>
<keyword evidence="4 10" id="KW-0863">Zinc-finger</keyword>
<evidence type="ECO:0000313" key="13">
    <source>
        <dbReference type="Ensembl" id="ENSCVAP00000014246.1"/>
    </source>
</evidence>
<accession>A0A3Q2D6J2</accession>
<evidence type="ECO:0000256" key="2">
    <source>
        <dbReference type="ARBA" id="ARBA00022723"/>
    </source>
</evidence>
<dbReference type="GO" id="GO:0005634">
    <property type="term" value="C:nucleus"/>
    <property type="evidence" value="ECO:0007669"/>
    <property type="project" value="UniProtKB-SubCell"/>
</dbReference>
<dbReference type="GO" id="GO:0000981">
    <property type="term" value="F:DNA-binding transcription factor activity, RNA polymerase II-specific"/>
    <property type="evidence" value="ECO:0007669"/>
    <property type="project" value="TreeGrafter"/>
</dbReference>
<organism evidence="13 14">
    <name type="scientific">Cyprinodon variegatus</name>
    <name type="common">Sheepshead minnow</name>
    <dbReference type="NCBI Taxonomy" id="28743"/>
    <lineage>
        <taxon>Eukaryota</taxon>
        <taxon>Metazoa</taxon>
        <taxon>Chordata</taxon>
        <taxon>Craniata</taxon>
        <taxon>Vertebrata</taxon>
        <taxon>Euteleostomi</taxon>
        <taxon>Actinopterygii</taxon>
        <taxon>Neopterygii</taxon>
        <taxon>Teleostei</taxon>
        <taxon>Neoteleostei</taxon>
        <taxon>Acanthomorphata</taxon>
        <taxon>Ovalentaria</taxon>
        <taxon>Atherinomorphae</taxon>
        <taxon>Cyprinodontiformes</taxon>
        <taxon>Cyprinodontidae</taxon>
        <taxon>Cyprinodon</taxon>
    </lineage>
</organism>
<sequence>MQAFLCCFLAVVKEELLEEQSTDVEQQKPEILHVKEEQEESWASLEGEECSAKEEPDATGFPTIEVRVWNEDDEEKPLLKQPLIENLDVKAEADEEGCWGTKSISNPDLKTYGNAPLLSETKVCEDNDVNYSSPRLKHVSESETEDSDDDWKKALNLDGSTVNKSMSSSECEKTFNSLSFQRKMCSVKSSSDCPFNKCLREMEDADPRIESPKDSKRFRCNECGKSWNSKKHLTVHMRNHLGVNTYDCEVCGKRMKTKSNLKTHQKIHTGEKPFGCDMCSKRFLWKSSLDIHTRIHTVLIAKLITSMRLVRMLISVHF</sequence>
<evidence type="ECO:0000256" key="6">
    <source>
        <dbReference type="ARBA" id="ARBA00023015"/>
    </source>
</evidence>
<dbReference type="PANTHER" id="PTHR23226:SF416">
    <property type="entry name" value="FI01424P"/>
    <property type="match status" value="1"/>
</dbReference>
<dbReference type="Ensembl" id="ENSCVAT00000022023.1">
    <property type="protein sequence ID" value="ENSCVAP00000014246.1"/>
    <property type="gene ID" value="ENSCVAG00000016849.1"/>
</dbReference>
<dbReference type="AlphaFoldDB" id="A0A3Q2D6J2"/>
<evidence type="ECO:0000256" key="9">
    <source>
        <dbReference type="ARBA" id="ARBA00023242"/>
    </source>
</evidence>
<evidence type="ECO:0000256" key="8">
    <source>
        <dbReference type="ARBA" id="ARBA00023163"/>
    </source>
</evidence>
<dbReference type="PANTHER" id="PTHR23226">
    <property type="entry name" value="ZINC FINGER AND SCAN DOMAIN-CONTAINING"/>
    <property type="match status" value="1"/>
</dbReference>
<dbReference type="PROSITE" id="PS00028">
    <property type="entry name" value="ZINC_FINGER_C2H2_1"/>
    <property type="match status" value="3"/>
</dbReference>
<dbReference type="GeneTree" id="ENSGT01030000234576"/>
<feature type="domain" description="C2H2-type" evidence="12">
    <location>
        <begin position="218"/>
        <end position="245"/>
    </location>
</feature>
<dbReference type="Pfam" id="PF13894">
    <property type="entry name" value="zf-C2H2_4"/>
    <property type="match status" value="1"/>
</dbReference>
<keyword evidence="8" id="KW-0804">Transcription</keyword>
<dbReference type="PROSITE" id="PS50157">
    <property type="entry name" value="ZINC_FINGER_C2H2_2"/>
    <property type="match status" value="3"/>
</dbReference>
<dbReference type="Gene3D" id="3.30.160.60">
    <property type="entry name" value="Classic Zinc Finger"/>
    <property type="match status" value="3"/>
</dbReference>
<evidence type="ECO:0000256" key="4">
    <source>
        <dbReference type="ARBA" id="ARBA00022771"/>
    </source>
</evidence>
<reference evidence="13" key="1">
    <citation type="submission" date="2025-08" db="UniProtKB">
        <authorList>
            <consortium name="Ensembl"/>
        </authorList>
    </citation>
    <scope>IDENTIFICATION</scope>
</reference>
<feature type="region of interest" description="Disordered" evidence="11">
    <location>
        <begin position="35"/>
        <end position="57"/>
    </location>
</feature>
<dbReference type="GO" id="GO:0008270">
    <property type="term" value="F:zinc ion binding"/>
    <property type="evidence" value="ECO:0007669"/>
    <property type="project" value="UniProtKB-KW"/>
</dbReference>
<dbReference type="FunFam" id="3.30.160.60:FF:001228">
    <property type="entry name" value="Zinc finger protein 236"/>
    <property type="match status" value="1"/>
</dbReference>
<dbReference type="InterPro" id="IPR036236">
    <property type="entry name" value="Znf_C2H2_sf"/>
</dbReference>
<keyword evidence="2" id="KW-0479">Metal-binding</keyword>
<comment type="subcellular location">
    <subcellularLocation>
        <location evidence="1">Nucleus</location>
    </subcellularLocation>
</comment>
<evidence type="ECO:0000256" key="1">
    <source>
        <dbReference type="ARBA" id="ARBA00004123"/>
    </source>
</evidence>
<dbReference type="Proteomes" id="UP000265020">
    <property type="component" value="Unassembled WGS sequence"/>
</dbReference>
<evidence type="ECO:0000256" key="7">
    <source>
        <dbReference type="ARBA" id="ARBA00023125"/>
    </source>
</evidence>
<evidence type="ECO:0000313" key="14">
    <source>
        <dbReference type="Proteomes" id="UP000265020"/>
    </source>
</evidence>
<feature type="domain" description="C2H2-type" evidence="12">
    <location>
        <begin position="274"/>
        <end position="297"/>
    </location>
</feature>
<dbReference type="SUPFAM" id="SSF57667">
    <property type="entry name" value="beta-beta-alpha zinc fingers"/>
    <property type="match status" value="2"/>
</dbReference>
<evidence type="ECO:0000256" key="5">
    <source>
        <dbReference type="ARBA" id="ARBA00022833"/>
    </source>
</evidence>
<dbReference type="GO" id="GO:0000978">
    <property type="term" value="F:RNA polymerase II cis-regulatory region sequence-specific DNA binding"/>
    <property type="evidence" value="ECO:0007669"/>
    <property type="project" value="TreeGrafter"/>
</dbReference>
<keyword evidence="3" id="KW-0677">Repeat</keyword>
<keyword evidence="14" id="KW-1185">Reference proteome</keyword>
<protein>
    <recommendedName>
        <fullName evidence="12">C2H2-type domain-containing protein</fullName>
    </recommendedName>
</protein>
<name>A0A3Q2D6J2_CYPVA</name>
<dbReference type="Pfam" id="PF00096">
    <property type="entry name" value="zf-C2H2"/>
    <property type="match status" value="1"/>
</dbReference>
<dbReference type="FunFam" id="3.30.160.60:FF:000624">
    <property type="entry name" value="zinc finger protein 697"/>
    <property type="match status" value="1"/>
</dbReference>
<evidence type="ECO:0000259" key="12">
    <source>
        <dbReference type="PROSITE" id="PS50157"/>
    </source>
</evidence>
<keyword evidence="6" id="KW-0805">Transcription regulation</keyword>